<evidence type="ECO:0000256" key="1">
    <source>
        <dbReference type="SAM" id="MobiDB-lite"/>
    </source>
</evidence>
<sequence>MAFHDRGIGDNDSRAGSGSLSREILSAVRWAAVPCAVVFVASWSVATLAGLHSAAARIQAESFLVAGLPAQVQLVRPATTPVVRPLGQPVAARLDQPLRTAPAQPQAAGKPAMQPPVDPFARIVAEAKLSRQKLVAAFASAGMTVTADEPDEAPQAVQVASIAPVAARFHREAESVQDLDAGALAHPLVGPTGLSVELAYAAVDESPADPVELALASLGDEFPDNIFEGDDGIAADGAMPELAALPTARPDRGPAASGRKPQDARSNKPASNERAEPQALAYARPDNPGGRAFGKLFKTPNAGDKVAVYDISAAVVHMPDGTRLEAHSGIGKMADNPRYVHVKMRGPTPPNTYKLSMREKLFHGVEAIRMTPIGEQTMHGRDGMLAHSYLLRGGREESHGCVAFANYPKFLKAFKQGKVTHLVVVPSLSKAKVQLASSSGRGG</sequence>
<evidence type="ECO:0000313" key="4">
    <source>
        <dbReference type="Proteomes" id="UP001556196"/>
    </source>
</evidence>
<accession>A0ABV3QWM3</accession>
<feature type="region of interest" description="Disordered" evidence="1">
    <location>
        <begin position="245"/>
        <end position="287"/>
    </location>
</feature>
<evidence type="ECO:0000313" key="3">
    <source>
        <dbReference type="EMBL" id="MEW9804933.1"/>
    </source>
</evidence>
<proteinExistence type="predicted"/>
<comment type="caution">
    <text evidence="3">The sequence shown here is derived from an EMBL/GenBank/DDBJ whole genome shotgun (WGS) entry which is preliminary data.</text>
</comment>
<dbReference type="Pfam" id="PF10908">
    <property type="entry name" value="Tlde1_dom"/>
    <property type="match status" value="1"/>
</dbReference>
<dbReference type="InterPro" id="IPR021225">
    <property type="entry name" value="Tlde1_dom"/>
</dbReference>
<dbReference type="RefSeq" id="WP_367721989.1">
    <property type="nucleotide sequence ID" value="NZ_JBFOCI010000001.1"/>
</dbReference>
<feature type="compositionally biased region" description="Basic and acidic residues" evidence="1">
    <location>
        <begin position="260"/>
        <end position="276"/>
    </location>
</feature>
<feature type="domain" description="Tlde1" evidence="2">
    <location>
        <begin position="323"/>
        <end position="427"/>
    </location>
</feature>
<gene>
    <name evidence="3" type="ORF">ABUE31_02895</name>
</gene>
<dbReference type="EMBL" id="JBFOCI010000001">
    <property type="protein sequence ID" value="MEW9804933.1"/>
    <property type="molecule type" value="Genomic_DNA"/>
</dbReference>
<evidence type="ECO:0000259" key="2">
    <source>
        <dbReference type="Pfam" id="PF10908"/>
    </source>
</evidence>
<keyword evidence="4" id="KW-1185">Reference proteome</keyword>
<protein>
    <submittedName>
        <fullName evidence="3">Tlde1 domain-containing protein</fullName>
    </submittedName>
</protein>
<organism evidence="3 4">
    <name type="scientific">Mesorhizobium marinum</name>
    <dbReference type="NCBI Taxonomy" id="3228790"/>
    <lineage>
        <taxon>Bacteria</taxon>
        <taxon>Pseudomonadati</taxon>
        <taxon>Pseudomonadota</taxon>
        <taxon>Alphaproteobacteria</taxon>
        <taxon>Hyphomicrobiales</taxon>
        <taxon>Phyllobacteriaceae</taxon>
        <taxon>Mesorhizobium</taxon>
    </lineage>
</organism>
<name>A0ABV3QWM3_9HYPH</name>
<reference evidence="3 4" key="1">
    <citation type="submission" date="2024-06" db="EMBL/GenBank/DDBJ databases">
        <authorList>
            <person name="Tuo L."/>
        </authorList>
    </citation>
    <scope>NUCLEOTIDE SEQUENCE [LARGE SCALE GENOMIC DNA]</scope>
    <source>
        <strain evidence="3 4">ZMM04-5</strain>
    </source>
</reference>
<dbReference type="Proteomes" id="UP001556196">
    <property type="component" value="Unassembled WGS sequence"/>
</dbReference>